<protein>
    <submittedName>
        <fullName evidence="5">AMP-binding protein</fullName>
    </submittedName>
</protein>
<name>A0ABT7QJY2_9GAMM</name>
<evidence type="ECO:0000259" key="4">
    <source>
        <dbReference type="Pfam" id="PF13193"/>
    </source>
</evidence>
<reference evidence="5" key="1">
    <citation type="submission" date="2022-08" db="EMBL/GenBank/DDBJ databases">
        <authorList>
            <person name="Dzunkova M."/>
            <person name="La Clair J."/>
            <person name="Tyml T."/>
            <person name="Doud D."/>
            <person name="Schulz F."/>
            <person name="Piquer S."/>
            <person name="Porcel Sanchis D."/>
            <person name="Osborn A."/>
            <person name="Robinson D."/>
            <person name="Louie K.B."/>
            <person name="Bowen B.P."/>
            <person name="Bowers R."/>
            <person name="Lee J."/>
            <person name="Arnau Llombart V."/>
            <person name="Diaz Villanueva W."/>
            <person name="Gosliner T."/>
            <person name="Northen T."/>
            <person name="Cheng J.-F."/>
            <person name="Burkart M.D."/>
            <person name="Woyke T."/>
        </authorList>
    </citation>
    <scope>NUCLEOTIDE SEQUENCE</scope>
    <source>
        <strain evidence="5">Df01</strain>
    </source>
</reference>
<evidence type="ECO:0000256" key="1">
    <source>
        <dbReference type="ARBA" id="ARBA00006432"/>
    </source>
</evidence>
<proteinExistence type="inferred from homology"/>
<keyword evidence="6" id="KW-1185">Reference proteome</keyword>
<evidence type="ECO:0000259" key="3">
    <source>
        <dbReference type="Pfam" id="PF00501"/>
    </source>
</evidence>
<dbReference type="PROSITE" id="PS00455">
    <property type="entry name" value="AMP_BINDING"/>
    <property type="match status" value="1"/>
</dbReference>
<reference evidence="5" key="2">
    <citation type="journal article" date="2023" name="Microbiome">
        <title>Synthase-selected sorting approach identifies a beta-lactone synthase in a nudibranch symbiotic bacterium.</title>
        <authorList>
            <person name="Dzunkova M."/>
            <person name="La Clair J.J."/>
            <person name="Tyml T."/>
            <person name="Doud D."/>
            <person name="Schulz F."/>
            <person name="Piquer-Esteban S."/>
            <person name="Porcel Sanchis D."/>
            <person name="Osborn A."/>
            <person name="Robinson D."/>
            <person name="Louie K.B."/>
            <person name="Bowen B.P."/>
            <person name="Bowers R.M."/>
            <person name="Lee J."/>
            <person name="Arnau V."/>
            <person name="Diaz-Villanueva W."/>
            <person name="Stepanauskas R."/>
            <person name="Gosliner T."/>
            <person name="Date S.V."/>
            <person name="Northen T.R."/>
            <person name="Cheng J.F."/>
            <person name="Burkart M.D."/>
            <person name="Woyke T."/>
        </authorList>
    </citation>
    <scope>NUCLEOTIDE SEQUENCE</scope>
    <source>
        <strain evidence="5">Df01</strain>
    </source>
</reference>
<dbReference type="Gene3D" id="3.30.300.30">
    <property type="match status" value="1"/>
</dbReference>
<dbReference type="PANTHER" id="PTHR43201">
    <property type="entry name" value="ACYL-COA SYNTHETASE"/>
    <property type="match status" value="1"/>
</dbReference>
<dbReference type="InterPro" id="IPR000873">
    <property type="entry name" value="AMP-dep_synth/lig_dom"/>
</dbReference>
<feature type="domain" description="AMP-dependent synthetase/ligase" evidence="3">
    <location>
        <begin position="23"/>
        <end position="370"/>
    </location>
</feature>
<accession>A0ABT7QJY2</accession>
<dbReference type="InterPro" id="IPR042099">
    <property type="entry name" value="ANL_N_sf"/>
</dbReference>
<comment type="similarity">
    <text evidence="1">Belongs to the ATP-dependent AMP-binding enzyme family.</text>
</comment>
<dbReference type="EMBL" id="JANQAO010000001">
    <property type="protein sequence ID" value="MDM5147008.1"/>
    <property type="molecule type" value="Genomic_DNA"/>
</dbReference>
<dbReference type="Proteomes" id="UP001168167">
    <property type="component" value="Unassembled WGS sequence"/>
</dbReference>
<sequence>MSDEMSALMTAQQHTLQSLIDMRAEETPAQPFFLSLESGLCITYAQLRESLCGCGEALATVPRGETVGILAGNGWAVAQFLLAAPYHGRRAMLINLAAGRNNIIYTLTHSGCKLIFADADNIDALCDMVVAAGVEIMIVPVDRDRGIENNQPATLPPLVSREDDALLIYTSGTTGKPKGVLHTHGSLLAGGANTALAHRLTAADRALCVLPLCHINAQCVTVMAPLVSGGSVVVPHRFSVSRFWQWLEKMECTWFSVVPTIVSHLLHNVAPAISLPKLRFGRSASSALAPETHRQFEKRFGVNLYETMGLSETAAQILSNPMPPQQIKYGSPGIAFGNEVTVLDAKGQETPRNAEGEIAVRGDNVMRGYLNAPADTAAAFTADGWFCTGDLGRMDEDGFVFITGRRKELIIKGGENIAPREIDDALYQSAGVVEAAAFGCACKVYGQRVEAAVVLSSPQIHSEQELIDSCVHQVGAFKAPERVHFMESLPKGPSGKVQRLRLVDIIEEQLKK</sequence>
<comment type="caution">
    <text evidence="5">The sequence shown here is derived from an EMBL/GenBank/DDBJ whole genome shotgun (WGS) entry which is preliminary data.</text>
</comment>
<organism evidence="5 6">
    <name type="scientific">Candidatus Doriopsillibacter californiensis</name>
    <dbReference type="NCBI Taxonomy" id="2970740"/>
    <lineage>
        <taxon>Bacteria</taxon>
        <taxon>Pseudomonadati</taxon>
        <taxon>Pseudomonadota</taxon>
        <taxon>Gammaproteobacteria</taxon>
        <taxon>Candidatus Tethybacterales</taxon>
        <taxon>Candidatus Persebacteraceae</taxon>
        <taxon>Candidatus Doriopsillibacter</taxon>
    </lineage>
</organism>
<dbReference type="SUPFAM" id="SSF56801">
    <property type="entry name" value="Acetyl-CoA synthetase-like"/>
    <property type="match status" value="1"/>
</dbReference>
<evidence type="ECO:0000313" key="6">
    <source>
        <dbReference type="Proteomes" id="UP001168167"/>
    </source>
</evidence>
<keyword evidence="2" id="KW-0436">Ligase</keyword>
<evidence type="ECO:0000313" key="5">
    <source>
        <dbReference type="EMBL" id="MDM5147008.1"/>
    </source>
</evidence>
<dbReference type="InterPro" id="IPR020845">
    <property type="entry name" value="AMP-binding_CS"/>
</dbReference>
<dbReference type="PANTHER" id="PTHR43201:SF5">
    <property type="entry name" value="MEDIUM-CHAIN ACYL-COA LIGASE ACSF2, MITOCHONDRIAL"/>
    <property type="match status" value="1"/>
</dbReference>
<dbReference type="Pfam" id="PF00501">
    <property type="entry name" value="AMP-binding"/>
    <property type="match status" value="1"/>
</dbReference>
<dbReference type="InterPro" id="IPR045851">
    <property type="entry name" value="AMP-bd_C_sf"/>
</dbReference>
<evidence type="ECO:0000256" key="2">
    <source>
        <dbReference type="ARBA" id="ARBA00022598"/>
    </source>
</evidence>
<dbReference type="InterPro" id="IPR025110">
    <property type="entry name" value="AMP-bd_C"/>
</dbReference>
<gene>
    <name evidence="5" type="ORF">NQX30_01225</name>
</gene>
<feature type="domain" description="AMP-binding enzyme C-terminal" evidence="4">
    <location>
        <begin position="421"/>
        <end position="496"/>
    </location>
</feature>
<dbReference type="Gene3D" id="3.40.50.12780">
    <property type="entry name" value="N-terminal domain of ligase-like"/>
    <property type="match status" value="1"/>
</dbReference>
<dbReference type="Pfam" id="PF13193">
    <property type="entry name" value="AMP-binding_C"/>
    <property type="match status" value="1"/>
</dbReference>